<dbReference type="SUPFAM" id="SSF54106">
    <property type="entry name" value="LysM domain"/>
    <property type="match status" value="1"/>
</dbReference>
<dbReference type="SMART" id="SM00257">
    <property type="entry name" value="LysM"/>
    <property type="match status" value="1"/>
</dbReference>
<dbReference type="PROSITE" id="PS51782">
    <property type="entry name" value="LYSM"/>
    <property type="match status" value="1"/>
</dbReference>
<dbReference type="Gene3D" id="3.10.350.10">
    <property type="entry name" value="LysM domain"/>
    <property type="match status" value="1"/>
</dbReference>
<feature type="chain" id="PRO_5047175905" evidence="1">
    <location>
        <begin position="27"/>
        <end position="364"/>
    </location>
</feature>
<dbReference type="InterPro" id="IPR018392">
    <property type="entry name" value="LysM"/>
</dbReference>
<name>A0ABT2ZT70_9RHOB</name>
<accession>A0ABT2ZT70</accession>
<comment type="caution">
    <text evidence="3">The sequence shown here is derived from an EMBL/GenBank/DDBJ whole genome shotgun (WGS) entry which is preliminary data.</text>
</comment>
<dbReference type="Gene3D" id="3.40.190.10">
    <property type="entry name" value="Periplasmic binding protein-like II"/>
    <property type="match status" value="2"/>
</dbReference>
<protein>
    <submittedName>
        <fullName evidence="3">Transporter substrate-binding domain-containing protein</fullName>
    </submittedName>
</protein>
<feature type="signal peptide" evidence="1">
    <location>
        <begin position="1"/>
        <end position="26"/>
    </location>
</feature>
<organism evidence="3 4">
    <name type="scientific">Albidovulum litorale</name>
    <dbReference type="NCBI Taxonomy" id="2984134"/>
    <lineage>
        <taxon>Bacteria</taxon>
        <taxon>Pseudomonadati</taxon>
        <taxon>Pseudomonadota</taxon>
        <taxon>Alphaproteobacteria</taxon>
        <taxon>Rhodobacterales</taxon>
        <taxon>Paracoccaceae</taxon>
        <taxon>Albidovulum</taxon>
    </lineage>
</organism>
<dbReference type="SUPFAM" id="SSF53850">
    <property type="entry name" value="Periplasmic binding protein-like II"/>
    <property type="match status" value="1"/>
</dbReference>
<proteinExistence type="predicted"/>
<evidence type="ECO:0000256" key="1">
    <source>
        <dbReference type="SAM" id="SignalP"/>
    </source>
</evidence>
<gene>
    <name evidence="3" type="ORF">OEZ71_18765</name>
</gene>
<evidence type="ECO:0000259" key="2">
    <source>
        <dbReference type="PROSITE" id="PS51782"/>
    </source>
</evidence>
<dbReference type="CDD" id="cd00118">
    <property type="entry name" value="LysM"/>
    <property type="match status" value="1"/>
</dbReference>
<keyword evidence="4" id="KW-1185">Reference proteome</keyword>
<dbReference type="Pfam" id="PF01476">
    <property type="entry name" value="LysM"/>
    <property type="match status" value="1"/>
</dbReference>
<dbReference type="InterPro" id="IPR036779">
    <property type="entry name" value="LysM_dom_sf"/>
</dbReference>
<dbReference type="EMBL" id="JAOWKZ010000005">
    <property type="protein sequence ID" value="MCV2874344.1"/>
    <property type="molecule type" value="Genomic_DNA"/>
</dbReference>
<keyword evidence="1" id="KW-0732">Signal</keyword>
<feature type="domain" description="LysM" evidence="2">
    <location>
        <begin position="31"/>
        <end position="79"/>
    </location>
</feature>
<evidence type="ECO:0000313" key="4">
    <source>
        <dbReference type="Proteomes" id="UP001652564"/>
    </source>
</evidence>
<reference evidence="3 4" key="1">
    <citation type="submission" date="2022-10" db="EMBL/GenBank/DDBJ databases">
        <title>Defluviimonas sp. nov., isolated from ocean surface sediments.</title>
        <authorList>
            <person name="He W."/>
            <person name="Wang L."/>
            <person name="Zhang D.-F."/>
        </authorList>
    </citation>
    <scope>NUCLEOTIDE SEQUENCE [LARGE SCALE GENOMIC DNA]</scope>
    <source>
        <strain evidence="3 4">WL0050</strain>
    </source>
</reference>
<sequence>MKSPTNMKTLLLASAAVTVMSGAAFAQEACASYTVKDGDSLGSIAQTAYGTFDYQMIFNANRSAIENPNSLDPGTVLQLPCEDGSLSEGTKVTDIIEQEEEKQAKKAKSNVYEPPIKLVSGNGWAPFTGEDLKGGGMLVRLATTALNRGGNDREHNLSFVDDWAAHFETLLPLGAFDVSIAWVVPSDCSKPDELDDNSRMRCTELDATLPIYETVTAYWSRSDNEYAAVKSFADYAGATICRPEGWSILDLTSEGLVEPVVTYIAPPTARDCVEAVLSGKADMTSLDLETGGASVNEVAEAAGVIQPNPNLSKLESLHFVTHKTNPRGRVYIAMLNKGLNEMRESGEWYAIIADSLAEFNKAGL</sequence>
<evidence type="ECO:0000313" key="3">
    <source>
        <dbReference type="EMBL" id="MCV2874344.1"/>
    </source>
</evidence>
<dbReference type="Proteomes" id="UP001652564">
    <property type="component" value="Unassembled WGS sequence"/>
</dbReference>